<dbReference type="GO" id="GO:0009253">
    <property type="term" value="P:peptidoglycan catabolic process"/>
    <property type="evidence" value="ECO:0007669"/>
    <property type="project" value="InterPro"/>
</dbReference>
<dbReference type="OrthoDB" id="9772024at2"/>
<dbReference type="InterPro" id="IPR050695">
    <property type="entry name" value="N-acetylmuramoyl_amidase_3"/>
</dbReference>
<dbReference type="GO" id="GO:0030288">
    <property type="term" value="C:outer membrane-bounded periplasmic space"/>
    <property type="evidence" value="ECO:0007669"/>
    <property type="project" value="TreeGrafter"/>
</dbReference>
<dbReference type="Proteomes" id="UP000182412">
    <property type="component" value="Unassembled WGS sequence"/>
</dbReference>
<dbReference type="SUPFAM" id="SSF53187">
    <property type="entry name" value="Zn-dependent exopeptidases"/>
    <property type="match status" value="1"/>
</dbReference>
<keyword evidence="2" id="KW-0732">Signal</keyword>
<protein>
    <submittedName>
        <fullName evidence="4">N-acetylmuramoyl-L-alanine amidase</fullName>
    </submittedName>
</protein>
<feature type="domain" description="MurNAc-LAA" evidence="3">
    <location>
        <begin position="243"/>
        <end position="352"/>
    </location>
</feature>
<name>A0A1H0RRR5_SELRU</name>
<evidence type="ECO:0000256" key="1">
    <source>
        <dbReference type="ARBA" id="ARBA00022801"/>
    </source>
</evidence>
<dbReference type="PANTHER" id="PTHR30404">
    <property type="entry name" value="N-ACETYLMURAMOYL-L-ALANINE AMIDASE"/>
    <property type="match status" value="1"/>
</dbReference>
<dbReference type="RefSeq" id="WP_074572187.1">
    <property type="nucleotide sequence ID" value="NZ_FNJQ01000013.1"/>
</dbReference>
<organism evidence="4 5">
    <name type="scientific">Selenomonas ruminantium</name>
    <dbReference type="NCBI Taxonomy" id="971"/>
    <lineage>
        <taxon>Bacteria</taxon>
        <taxon>Bacillati</taxon>
        <taxon>Bacillota</taxon>
        <taxon>Negativicutes</taxon>
        <taxon>Selenomonadales</taxon>
        <taxon>Selenomonadaceae</taxon>
        <taxon>Selenomonas</taxon>
    </lineage>
</organism>
<dbReference type="PANTHER" id="PTHR30404:SF0">
    <property type="entry name" value="N-ACETYLMURAMOYL-L-ALANINE AMIDASE AMIC"/>
    <property type="match status" value="1"/>
</dbReference>
<dbReference type="AlphaFoldDB" id="A0A1H0RRR5"/>
<reference evidence="4 5" key="1">
    <citation type="submission" date="2016-10" db="EMBL/GenBank/DDBJ databases">
        <authorList>
            <person name="de Groot N.N."/>
        </authorList>
    </citation>
    <scope>NUCLEOTIDE SEQUENCE [LARGE SCALE GENOMIC DNA]</scope>
    <source>
        <strain evidence="4 5">S137</strain>
    </source>
</reference>
<dbReference type="InterPro" id="IPR002508">
    <property type="entry name" value="MurNAc-LAA_cat"/>
</dbReference>
<dbReference type="SMART" id="SM00646">
    <property type="entry name" value="Ami_3"/>
    <property type="match status" value="1"/>
</dbReference>
<keyword evidence="1" id="KW-0378">Hydrolase</keyword>
<evidence type="ECO:0000313" key="4">
    <source>
        <dbReference type="EMBL" id="SDP31656.1"/>
    </source>
</evidence>
<evidence type="ECO:0000313" key="5">
    <source>
        <dbReference type="Proteomes" id="UP000182412"/>
    </source>
</evidence>
<dbReference type="Pfam" id="PF01520">
    <property type="entry name" value="Amidase_3"/>
    <property type="match status" value="1"/>
</dbReference>
<dbReference type="CDD" id="cd02696">
    <property type="entry name" value="MurNAc-LAA"/>
    <property type="match status" value="1"/>
</dbReference>
<sequence length="356" mass="39054">MNNVFRWARLVGVLVTLAAFFLGMLPNGAEAARADEHKLNYFQTSRVKIAGRNALRIEIGMTGDEPRYTVTTHNYLRQELVLNLPHTQRGRVKSYIPMTNGLANQVRITEAGSSTQIAVELANPVTSDSYRISTMPAERRLKKPARIVLEIFEPYKDGDGSFSAGPGIKGKTIVVDAGHGGSDSGAVGPTGVMEKTVTLSVAKKVQKLLTQSGARVIMTRTRDVDVYAPNATGKQELQARCDVANRDRRTALFLSIHCNAFSSPSANGMETYYSAGSGKGQRFATLLNQELAKSGGLFNRGVKTANYYVLRHTNMPASLIELAFVTNYREEQLLRSEAYQNKLAAAIVRGIARYFK</sequence>
<proteinExistence type="predicted"/>
<feature type="signal peptide" evidence="2">
    <location>
        <begin position="1"/>
        <end position="31"/>
    </location>
</feature>
<evidence type="ECO:0000256" key="2">
    <source>
        <dbReference type="SAM" id="SignalP"/>
    </source>
</evidence>
<gene>
    <name evidence="4" type="ORF">SAMN05216366_11352</name>
</gene>
<accession>A0A1H0RRR5</accession>
<dbReference type="GO" id="GO:0008745">
    <property type="term" value="F:N-acetylmuramoyl-L-alanine amidase activity"/>
    <property type="evidence" value="ECO:0007669"/>
    <property type="project" value="InterPro"/>
</dbReference>
<dbReference type="Gene3D" id="3.40.630.40">
    <property type="entry name" value="Zn-dependent exopeptidases"/>
    <property type="match status" value="1"/>
</dbReference>
<dbReference type="EMBL" id="FNJQ01000013">
    <property type="protein sequence ID" value="SDP31656.1"/>
    <property type="molecule type" value="Genomic_DNA"/>
</dbReference>
<evidence type="ECO:0000259" key="3">
    <source>
        <dbReference type="SMART" id="SM00646"/>
    </source>
</evidence>
<feature type="chain" id="PRO_5010216245" evidence="2">
    <location>
        <begin position="32"/>
        <end position="356"/>
    </location>
</feature>